<evidence type="ECO:0000256" key="1">
    <source>
        <dbReference type="SAM" id="MobiDB-lite"/>
    </source>
</evidence>
<sequence length="103" mass="11888">MFEIQLSRAVAERRFEKKVMKLAKTSWDHGHCKSGLLRKEESRGSDETSKYQLGPWSLGFQRYLALSQKRRMLEVSDQVGQEPDPSICTVSPGQGHHRKRTRS</sequence>
<gene>
    <name evidence="2" type="ORF">LE_TR5878_c0_g1_i1_g.21628</name>
</gene>
<organism evidence="2">
    <name type="scientific">Noccaea caerulescens</name>
    <name type="common">Alpine penny-cress</name>
    <name type="synonym">Thlaspi caerulescens</name>
    <dbReference type="NCBI Taxonomy" id="107243"/>
    <lineage>
        <taxon>Eukaryota</taxon>
        <taxon>Viridiplantae</taxon>
        <taxon>Streptophyta</taxon>
        <taxon>Embryophyta</taxon>
        <taxon>Tracheophyta</taxon>
        <taxon>Spermatophyta</taxon>
        <taxon>Magnoliopsida</taxon>
        <taxon>eudicotyledons</taxon>
        <taxon>Gunneridae</taxon>
        <taxon>Pentapetalae</taxon>
        <taxon>rosids</taxon>
        <taxon>malvids</taxon>
        <taxon>Brassicales</taxon>
        <taxon>Brassicaceae</taxon>
        <taxon>Coluteocarpeae</taxon>
        <taxon>Noccaea</taxon>
    </lineage>
</organism>
<protein>
    <submittedName>
        <fullName evidence="2">Uncharacterized protein</fullName>
    </submittedName>
</protein>
<feature type="region of interest" description="Disordered" evidence="1">
    <location>
        <begin position="75"/>
        <end position="103"/>
    </location>
</feature>
<proteinExistence type="predicted"/>
<reference evidence="2" key="1">
    <citation type="submission" date="2016-07" db="EMBL/GenBank/DDBJ databases">
        <title>De novo transcriptome assembly of four accessions of the metal hyperaccumulator plant Noccaea caerulescens.</title>
        <authorList>
            <person name="Blande D."/>
            <person name="Halimaa P."/>
            <person name="Tervahauta A.I."/>
            <person name="Aarts M.G."/>
            <person name="Karenlampi S.O."/>
        </authorList>
    </citation>
    <scope>NUCLEOTIDE SEQUENCE</scope>
</reference>
<accession>A0A1J3GZT6</accession>
<dbReference type="EMBL" id="GEVL01016656">
    <property type="protein sequence ID" value="JAU60685.1"/>
    <property type="molecule type" value="Transcribed_RNA"/>
</dbReference>
<name>A0A1J3GZT6_NOCCA</name>
<dbReference type="AlphaFoldDB" id="A0A1J3GZT6"/>
<evidence type="ECO:0000313" key="2">
    <source>
        <dbReference type="EMBL" id="JAU60685.1"/>
    </source>
</evidence>